<evidence type="ECO:0000256" key="1">
    <source>
        <dbReference type="SAM" id="MobiDB-lite"/>
    </source>
</evidence>
<evidence type="ECO:0000313" key="3">
    <source>
        <dbReference type="Proteomes" id="UP001162483"/>
    </source>
</evidence>
<comment type="caution">
    <text evidence="2">The sequence shown here is derived from an EMBL/GenBank/DDBJ whole genome shotgun (WGS) entry which is preliminary data.</text>
</comment>
<gene>
    <name evidence="2" type="ORF">SPARVUS_LOCUS2754326</name>
</gene>
<sequence length="21" mass="2579">MENKFAWTPRLNGSRSTWRKL</sequence>
<protein>
    <submittedName>
        <fullName evidence="2">Uncharacterized protein</fullName>
    </submittedName>
</protein>
<dbReference type="Proteomes" id="UP001162483">
    <property type="component" value="Unassembled WGS sequence"/>
</dbReference>
<dbReference type="EMBL" id="CATNWA010003668">
    <property type="protein sequence ID" value="CAI9545965.1"/>
    <property type="molecule type" value="Genomic_DNA"/>
</dbReference>
<feature type="region of interest" description="Disordered" evidence="1">
    <location>
        <begin position="1"/>
        <end position="21"/>
    </location>
</feature>
<evidence type="ECO:0000313" key="2">
    <source>
        <dbReference type="EMBL" id="CAI9545965.1"/>
    </source>
</evidence>
<reference evidence="2" key="1">
    <citation type="submission" date="2023-05" db="EMBL/GenBank/DDBJ databases">
        <authorList>
            <person name="Stuckert A."/>
        </authorList>
    </citation>
    <scope>NUCLEOTIDE SEQUENCE</scope>
</reference>
<keyword evidence="3" id="KW-1185">Reference proteome</keyword>
<organism evidence="2 3">
    <name type="scientific">Staurois parvus</name>
    <dbReference type="NCBI Taxonomy" id="386267"/>
    <lineage>
        <taxon>Eukaryota</taxon>
        <taxon>Metazoa</taxon>
        <taxon>Chordata</taxon>
        <taxon>Craniata</taxon>
        <taxon>Vertebrata</taxon>
        <taxon>Euteleostomi</taxon>
        <taxon>Amphibia</taxon>
        <taxon>Batrachia</taxon>
        <taxon>Anura</taxon>
        <taxon>Neobatrachia</taxon>
        <taxon>Ranoidea</taxon>
        <taxon>Ranidae</taxon>
        <taxon>Staurois</taxon>
    </lineage>
</organism>
<accession>A0ABN9BEE2</accession>
<name>A0ABN9BEE2_9NEOB</name>
<proteinExistence type="predicted"/>
<feature type="compositionally biased region" description="Polar residues" evidence="1">
    <location>
        <begin position="11"/>
        <end position="21"/>
    </location>
</feature>